<feature type="compositionally biased region" description="Low complexity" evidence="1">
    <location>
        <begin position="234"/>
        <end position="267"/>
    </location>
</feature>
<evidence type="ECO:0000256" key="1">
    <source>
        <dbReference type="SAM" id="MobiDB-lite"/>
    </source>
</evidence>
<feature type="transmembrane region" description="Helical" evidence="2">
    <location>
        <begin position="38"/>
        <end position="59"/>
    </location>
</feature>
<dbReference type="Proteomes" id="UP000321386">
    <property type="component" value="Unassembled WGS sequence"/>
</dbReference>
<proteinExistence type="predicted"/>
<gene>
    <name evidence="3" type="ORF">CPE01_01830</name>
</gene>
<feature type="region of interest" description="Disordered" evidence="1">
    <location>
        <begin position="1"/>
        <end position="28"/>
    </location>
</feature>
<keyword evidence="2" id="KW-0812">Transmembrane</keyword>
<sequence length="328" mass="33619">MGVRSAWRQMRRSAQGEDAESTPGPAAREMESNRWSAVTALVISALVSVGVLAAIVLLLQRLNTDQPTAALSLVFVAAAVVLILVVGALTVILKRLRLDNGEEAMGLPSGSVRAVLALLLVMLFFISAMFLFDATRNRASTDPATFRTIDGLTAVQLAQVPLEQVKQSSQREQDGTVVYDVVLYAPPTSTRTSDDLAKQLVTTVATLVTAVAAFYFGSNTVTTARAMADNHPQGPTVPLAPAGAPGAGAVTSGEPAGGAAPTGGEATMSATAEHPPGRGAAGTAEPAARGVAASPSAGGAAATPVKPVRATSTERRGRTRAANPDESR</sequence>
<evidence type="ECO:0000256" key="2">
    <source>
        <dbReference type="SAM" id="Phobius"/>
    </source>
</evidence>
<feature type="transmembrane region" description="Helical" evidence="2">
    <location>
        <begin position="196"/>
        <end position="217"/>
    </location>
</feature>
<keyword evidence="2" id="KW-1133">Transmembrane helix</keyword>
<feature type="transmembrane region" description="Helical" evidence="2">
    <location>
        <begin position="114"/>
        <end position="132"/>
    </location>
</feature>
<comment type="caution">
    <text evidence="3">The sequence shown here is derived from an EMBL/GenBank/DDBJ whole genome shotgun (WGS) entry which is preliminary data.</text>
</comment>
<dbReference type="AlphaFoldDB" id="A0A510UTC8"/>
<keyword evidence="4" id="KW-1185">Reference proteome</keyword>
<feature type="transmembrane region" description="Helical" evidence="2">
    <location>
        <begin position="71"/>
        <end position="93"/>
    </location>
</feature>
<accession>A0A510UTC8</accession>
<evidence type="ECO:0000313" key="3">
    <source>
        <dbReference type="EMBL" id="GEK16450.1"/>
    </source>
</evidence>
<reference evidence="3 4" key="1">
    <citation type="submission" date="2019-07" db="EMBL/GenBank/DDBJ databases">
        <title>Whole genome shotgun sequence of Cellulomonas persica NBRC 101101.</title>
        <authorList>
            <person name="Hosoyama A."/>
            <person name="Uohara A."/>
            <person name="Ohji S."/>
            <person name="Ichikawa N."/>
        </authorList>
    </citation>
    <scope>NUCLEOTIDE SEQUENCE [LARGE SCALE GENOMIC DNA]</scope>
    <source>
        <strain evidence="3 4">NBRC 101101</strain>
    </source>
</reference>
<name>A0A510UTC8_9CELL</name>
<protein>
    <submittedName>
        <fullName evidence="3">Uncharacterized protein</fullName>
    </submittedName>
</protein>
<evidence type="ECO:0000313" key="4">
    <source>
        <dbReference type="Proteomes" id="UP000321386"/>
    </source>
</evidence>
<feature type="region of interest" description="Disordered" evidence="1">
    <location>
        <begin position="228"/>
        <end position="328"/>
    </location>
</feature>
<feature type="compositionally biased region" description="Low complexity" evidence="1">
    <location>
        <begin position="286"/>
        <end position="305"/>
    </location>
</feature>
<keyword evidence="2" id="KW-0472">Membrane</keyword>
<dbReference type="OrthoDB" id="9157342at2"/>
<organism evidence="3 4">
    <name type="scientific">Cellulomonas persica</name>
    <dbReference type="NCBI Taxonomy" id="76861"/>
    <lineage>
        <taxon>Bacteria</taxon>
        <taxon>Bacillati</taxon>
        <taxon>Actinomycetota</taxon>
        <taxon>Actinomycetes</taxon>
        <taxon>Micrococcales</taxon>
        <taxon>Cellulomonadaceae</taxon>
        <taxon>Cellulomonas</taxon>
    </lineage>
</organism>
<dbReference type="RefSeq" id="WP_146804761.1">
    <property type="nucleotide sequence ID" value="NZ_BJUA01000001.1"/>
</dbReference>
<dbReference type="EMBL" id="BJUA01000001">
    <property type="protein sequence ID" value="GEK16450.1"/>
    <property type="molecule type" value="Genomic_DNA"/>
</dbReference>